<evidence type="ECO:0000313" key="2">
    <source>
        <dbReference type="EMBL" id="PVU84528.1"/>
    </source>
</evidence>
<dbReference type="PROSITE" id="PS50263">
    <property type="entry name" value="CN_HYDROLASE"/>
    <property type="match status" value="1"/>
</dbReference>
<dbReference type="InterPro" id="IPR036526">
    <property type="entry name" value="C-N_Hydrolase_sf"/>
</dbReference>
<reference evidence="2 3" key="1">
    <citation type="journal article" date="2018" name="MBio">
        <title>Comparative Genomics Reveals the Core Gene Toolbox for the Fungus-Insect Symbiosis.</title>
        <authorList>
            <person name="Wang Y."/>
            <person name="Stata M."/>
            <person name="Wang W."/>
            <person name="Stajich J.E."/>
            <person name="White M.M."/>
            <person name="Moncalvo J.M."/>
        </authorList>
    </citation>
    <scope>NUCLEOTIDE SEQUENCE [LARGE SCALE GENOMIC DNA]</scope>
    <source>
        <strain evidence="2 3">AUS-77-4</strain>
    </source>
</reference>
<organism evidence="2 3">
    <name type="scientific">Furculomyces boomerangus</name>
    <dbReference type="NCBI Taxonomy" id="61424"/>
    <lineage>
        <taxon>Eukaryota</taxon>
        <taxon>Fungi</taxon>
        <taxon>Fungi incertae sedis</taxon>
        <taxon>Zoopagomycota</taxon>
        <taxon>Kickxellomycotina</taxon>
        <taxon>Harpellomycetes</taxon>
        <taxon>Harpellales</taxon>
        <taxon>Harpellaceae</taxon>
        <taxon>Furculomyces</taxon>
    </lineage>
</organism>
<dbReference type="PANTHER" id="PTHR23088:SF27">
    <property type="entry name" value="DEAMINATED GLUTATHIONE AMIDASE"/>
    <property type="match status" value="1"/>
</dbReference>
<comment type="caution">
    <text evidence="2">The sequence shown here is derived from an EMBL/GenBank/DDBJ whole genome shotgun (WGS) entry which is preliminary data.</text>
</comment>
<dbReference type="PANTHER" id="PTHR23088">
    <property type="entry name" value="NITRILASE-RELATED"/>
    <property type="match status" value="1"/>
</dbReference>
<dbReference type="InterPro" id="IPR003010">
    <property type="entry name" value="C-N_Hydrolase"/>
</dbReference>
<evidence type="ECO:0000259" key="1">
    <source>
        <dbReference type="PROSITE" id="PS50263"/>
    </source>
</evidence>
<dbReference type="AlphaFoldDB" id="A0A2T9XWS3"/>
<protein>
    <recommendedName>
        <fullName evidence="1">CN hydrolase domain-containing protein</fullName>
    </recommendedName>
</protein>
<keyword evidence="3" id="KW-1185">Reference proteome</keyword>
<evidence type="ECO:0000313" key="3">
    <source>
        <dbReference type="Proteomes" id="UP000245699"/>
    </source>
</evidence>
<dbReference type="Pfam" id="PF00795">
    <property type="entry name" value="CN_hydrolase"/>
    <property type="match status" value="1"/>
</dbReference>
<proteinExistence type="predicted"/>
<dbReference type="OrthoDB" id="10250282at2759"/>
<sequence length="284" mass="31742">MTIENMGRKAIASVAQYFGTNVMEENLQMCLSLVKEAVERGSNIVFFPEIADYIEFDQEKCISMAESLENNFVKTLRNAAKEDNIWISVCVHEKRDNGQKPYNTNLVINNLGEIVTTYRKLFMFEAHISGGANTFEGDRITQGPSVTEPIDSPVGKLGLAICHDVRYPELAFALRAMGAQGIAYSSAFSEKTGSAQWEVLMRARAIETQTYVYASNQIGYHKPGVEYYGNAMIVDPWGTVIARCSKSNGPSIATAEIDLDYVDTIRKQLPIYNSKRPDVFKSTW</sequence>
<feature type="domain" description="CN hydrolase" evidence="1">
    <location>
        <begin position="10"/>
        <end position="259"/>
    </location>
</feature>
<name>A0A2T9XWS3_9FUNG</name>
<gene>
    <name evidence="2" type="ORF">BB559_007595</name>
</gene>
<accession>A0A2T9XWS3</accession>
<dbReference type="EMBL" id="MBFT01001289">
    <property type="protein sequence ID" value="PVU84528.1"/>
    <property type="molecule type" value="Genomic_DNA"/>
</dbReference>
<dbReference type="SUPFAM" id="SSF56317">
    <property type="entry name" value="Carbon-nitrogen hydrolase"/>
    <property type="match status" value="1"/>
</dbReference>
<dbReference type="Gene3D" id="3.60.110.10">
    <property type="entry name" value="Carbon-nitrogen hydrolase"/>
    <property type="match status" value="1"/>
</dbReference>
<dbReference type="Proteomes" id="UP000245699">
    <property type="component" value="Unassembled WGS sequence"/>
</dbReference>
<dbReference type="STRING" id="61424.A0A2T9XWS3"/>